<dbReference type="EMBL" id="JANBTW010000011">
    <property type="protein sequence ID" value="KAJ2679491.1"/>
    <property type="molecule type" value="Genomic_DNA"/>
</dbReference>
<comment type="caution">
    <text evidence="7">The sequence shown here is derived from an EMBL/GenBank/DDBJ whole genome shotgun (WGS) entry which is preliminary data.</text>
</comment>
<accession>A0A9W8L018</accession>
<proteinExistence type="inferred from homology"/>
<evidence type="ECO:0000256" key="2">
    <source>
        <dbReference type="ARBA" id="ARBA00006824"/>
    </source>
</evidence>
<keyword evidence="3 6" id="KW-0812">Transmembrane</keyword>
<dbReference type="GO" id="GO:0005739">
    <property type="term" value="C:mitochondrion"/>
    <property type="evidence" value="ECO:0007669"/>
    <property type="project" value="TreeGrafter"/>
</dbReference>
<feature type="transmembrane region" description="Helical" evidence="6">
    <location>
        <begin position="106"/>
        <end position="123"/>
    </location>
</feature>
<dbReference type="AlphaFoldDB" id="A0A9W8L018"/>
<dbReference type="Proteomes" id="UP001151518">
    <property type="component" value="Unassembled WGS sequence"/>
</dbReference>
<evidence type="ECO:0000256" key="3">
    <source>
        <dbReference type="ARBA" id="ARBA00022692"/>
    </source>
</evidence>
<reference evidence="7" key="1">
    <citation type="submission" date="2022-07" db="EMBL/GenBank/DDBJ databases">
        <title>Phylogenomic reconstructions and comparative analyses of Kickxellomycotina fungi.</title>
        <authorList>
            <person name="Reynolds N.K."/>
            <person name="Stajich J.E."/>
            <person name="Barry K."/>
            <person name="Grigoriev I.V."/>
            <person name="Crous P."/>
            <person name="Smith M.E."/>
        </authorList>
    </citation>
    <scope>NUCLEOTIDE SEQUENCE</scope>
    <source>
        <strain evidence="7">NRRL 3115</strain>
    </source>
</reference>
<evidence type="ECO:0000256" key="4">
    <source>
        <dbReference type="ARBA" id="ARBA00022989"/>
    </source>
</evidence>
<dbReference type="Pfam" id="PF04117">
    <property type="entry name" value="Mpv17_PMP22"/>
    <property type="match status" value="1"/>
</dbReference>
<evidence type="ECO:0000256" key="6">
    <source>
        <dbReference type="RuleBase" id="RU363053"/>
    </source>
</evidence>
<keyword evidence="4 6" id="KW-1133">Transmembrane helix</keyword>
<comment type="subcellular location">
    <subcellularLocation>
        <location evidence="1">Membrane</location>
        <topology evidence="1">Multi-pass membrane protein</topology>
    </subcellularLocation>
</comment>
<dbReference type="InterPro" id="IPR007248">
    <property type="entry name" value="Mpv17_PMP22"/>
</dbReference>
<comment type="similarity">
    <text evidence="2 6">Belongs to the peroxisomal membrane protein PXMP2/4 family.</text>
</comment>
<evidence type="ECO:0000256" key="5">
    <source>
        <dbReference type="ARBA" id="ARBA00023136"/>
    </source>
</evidence>
<keyword evidence="5 6" id="KW-0472">Membrane</keyword>
<sequence>MLGILRAWTVLAESQPLLTLTVTNGTLGGVGDLLAQFIESHNNKKPMRWDYKRTLRFVAWGAICAPVFHKWYLFLNKQFPLPSIQTQGKRSFITTVSKRVATDQGVYAPLGVAGFFIAMNYMEGGNWMSAKTRLREYYWPTLCANYAVWPAVQAINFGFVPTIYRVPFSSIVSIFWNAFISWTNAQSISNVDVPVETPHTQIRPRHGETLESKV</sequence>
<evidence type="ECO:0000313" key="8">
    <source>
        <dbReference type="Proteomes" id="UP001151518"/>
    </source>
</evidence>
<protein>
    <submittedName>
        <fullName evidence="7">Uncharacterized protein</fullName>
    </submittedName>
</protein>
<gene>
    <name evidence="7" type="ORF">GGI25_001414</name>
</gene>
<feature type="transmembrane region" description="Helical" evidence="6">
    <location>
        <begin position="54"/>
        <end position="73"/>
    </location>
</feature>
<dbReference type="OrthoDB" id="10267969at2759"/>
<dbReference type="GO" id="GO:0016020">
    <property type="term" value="C:membrane"/>
    <property type="evidence" value="ECO:0007669"/>
    <property type="project" value="UniProtKB-SubCell"/>
</dbReference>
<dbReference type="PANTHER" id="PTHR11266:SF50">
    <property type="entry name" value="VACUOLAR MEMBRANE PROTEIN YOR292C"/>
    <property type="match status" value="1"/>
</dbReference>
<organism evidence="7 8">
    <name type="scientific">Coemansia spiralis</name>
    <dbReference type="NCBI Taxonomy" id="417178"/>
    <lineage>
        <taxon>Eukaryota</taxon>
        <taxon>Fungi</taxon>
        <taxon>Fungi incertae sedis</taxon>
        <taxon>Zoopagomycota</taxon>
        <taxon>Kickxellomycotina</taxon>
        <taxon>Kickxellomycetes</taxon>
        <taxon>Kickxellales</taxon>
        <taxon>Kickxellaceae</taxon>
        <taxon>Coemansia</taxon>
    </lineage>
</organism>
<evidence type="ECO:0000313" key="7">
    <source>
        <dbReference type="EMBL" id="KAJ2679491.1"/>
    </source>
</evidence>
<dbReference type="PANTHER" id="PTHR11266">
    <property type="entry name" value="PEROXISOMAL MEMBRANE PROTEIN 2, PXMP2 MPV17"/>
    <property type="match status" value="1"/>
</dbReference>
<name>A0A9W8L018_9FUNG</name>
<evidence type="ECO:0000256" key="1">
    <source>
        <dbReference type="ARBA" id="ARBA00004141"/>
    </source>
</evidence>